<dbReference type="RefSeq" id="WP_066966185.1">
    <property type="nucleotide sequence ID" value="NZ_CP023449.1"/>
</dbReference>
<name>A0A2A4FQH2_9SPHN</name>
<dbReference type="Proteomes" id="UP000218934">
    <property type="component" value="Unassembled WGS sequence"/>
</dbReference>
<accession>A0A2A4FQH2</accession>
<comment type="caution">
    <text evidence="1">The sequence shown here is derived from an EMBL/GenBank/DDBJ whole genome shotgun (WGS) entry which is preliminary data.</text>
</comment>
<dbReference type="SUPFAM" id="SSF51182">
    <property type="entry name" value="RmlC-like cupins"/>
    <property type="match status" value="1"/>
</dbReference>
<evidence type="ECO:0000313" key="2">
    <source>
        <dbReference type="Proteomes" id="UP000218934"/>
    </source>
</evidence>
<dbReference type="KEGG" id="rdi:CMV14_19920"/>
<dbReference type="EMBL" id="NWUF01000029">
    <property type="protein sequence ID" value="PCE40369.1"/>
    <property type="molecule type" value="Genomic_DNA"/>
</dbReference>
<protein>
    <recommendedName>
        <fullName evidence="3">Cupin domain-containing protein</fullName>
    </recommendedName>
</protein>
<dbReference type="AlphaFoldDB" id="A0A2A4FQH2"/>
<gene>
    <name evidence="1" type="ORF">COO09_20525</name>
</gene>
<evidence type="ECO:0000313" key="1">
    <source>
        <dbReference type="EMBL" id="PCE40369.1"/>
    </source>
</evidence>
<keyword evidence="2" id="KW-1185">Reference proteome</keyword>
<sequence length="148" mass="16262">MSDIVKAKQEGRGFYSNVRDPHLKWSKRGLNARTCTISLGPDGDQDAPVAAIIWLNSGPGDPLRGRHSHSCDAINLVVEGGMYMDGIWLRPGQAKIVPADTNYGDATVTGEGCIFLEIFGDHHGARPVYDEPEEMAYWNEVHGNVLDR</sequence>
<evidence type="ECO:0008006" key="3">
    <source>
        <dbReference type="Google" id="ProtNLM"/>
    </source>
</evidence>
<proteinExistence type="predicted"/>
<reference evidence="1 2" key="1">
    <citation type="submission" date="2017-09" db="EMBL/GenBank/DDBJ databases">
        <title>The Catabolism of 3,6-Dichlorosalicylic acid is Initiated by the Cytochrome P450 Monooxygenase DsmABC in Rhizorhabdus dicambivorans Ndbn-20.</title>
        <authorList>
            <person name="Na L."/>
        </authorList>
    </citation>
    <scope>NUCLEOTIDE SEQUENCE [LARGE SCALE GENOMIC DNA]</scope>
    <source>
        <strain evidence="1 2">Ndbn-20m</strain>
    </source>
</reference>
<organism evidence="1 2">
    <name type="scientific">Rhizorhabdus dicambivorans</name>
    <dbReference type="NCBI Taxonomy" id="1850238"/>
    <lineage>
        <taxon>Bacteria</taxon>
        <taxon>Pseudomonadati</taxon>
        <taxon>Pseudomonadota</taxon>
        <taxon>Alphaproteobacteria</taxon>
        <taxon>Sphingomonadales</taxon>
        <taxon>Sphingomonadaceae</taxon>
        <taxon>Rhizorhabdus</taxon>
    </lineage>
</organism>
<dbReference type="InterPro" id="IPR011051">
    <property type="entry name" value="RmlC_Cupin_sf"/>
</dbReference>